<dbReference type="PANTHER" id="PTHR46880">
    <property type="entry name" value="RAS-ASSOCIATING DOMAIN-CONTAINING PROTEIN"/>
    <property type="match status" value="1"/>
</dbReference>
<gene>
    <name evidence="2" type="ORF">PLOB_00024310</name>
</gene>
<reference evidence="2 3" key="1">
    <citation type="submission" date="2022-05" db="EMBL/GenBank/DDBJ databases">
        <authorList>
            <consortium name="Genoscope - CEA"/>
            <person name="William W."/>
        </authorList>
    </citation>
    <scope>NUCLEOTIDE SEQUENCE [LARGE SCALE GENOMIC DNA]</scope>
</reference>
<proteinExistence type="predicted"/>
<feature type="domain" description="C17orf113 probable zinc finger" evidence="1">
    <location>
        <begin position="1"/>
        <end position="42"/>
    </location>
</feature>
<name>A0ABN8NT74_9CNID</name>
<dbReference type="PANTHER" id="PTHR46880:SF5">
    <property type="entry name" value="DUF4371 DOMAIN-CONTAINING PROTEIN"/>
    <property type="match status" value="1"/>
</dbReference>
<accession>A0ABN8NT74</accession>
<protein>
    <recommendedName>
        <fullName evidence="1">C17orf113 probable zinc finger domain-containing protein</fullName>
    </recommendedName>
</protein>
<keyword evidence="3" id="KW-1185">Reference proteome</keyword>
<dbReference type="Proteomes" id="UP001159405">
    <property type="component" value="Unassembled WGS sequence"/>
</dbReference>
<evidence type="ECO:0000259" key="1">
    <source>
        <dbReference type="Pfam" id="PF25431"/>
    </source>
</evidence>
<evidence type="ECO:0000313" key="2">
    <source>
        <dbReference type="EMBL" id="CAH3116276.1"/>
    </source>
</evidence>
<organism evidence="2 3">
    <name type="scientific">Porites lobata</name>
    <dbReference type="NCBI Taxonomy" id="104759"/>
    <lineage>
        <taxon>Eukaryota</taxon>
        <taxon>Metazoa</taxon>
        <taxon>Cnidaria</taxon>
        <taxon>Anthozoa</taxon>
        <taxon>Hexacorallia</taxon>
        <taxon>Scleractinia</taxon>
        <taxon>Fungiina</taxon>
        <taxon>Poritidae</taxon>
        <taxon>Porites</taxon>
    </lineage>
</organism>
<dbReference type="InterPro" id="IPR057456">
    <property type="entry name" value="Znf_C17orf113"/>
</dbReference>
<sequence length="155" mass="17566">MYCKLCLKKGKKNTMTAGCKSFKTSSLTRHEELTDHKHAIAEGELQANFNASLSKMFIEEDEAIMKAMKAVYWMASENLPMTKYESMMQLLKDLGVPIACLKVSERVDYESYYTANEILSAITKRIERSPFVTILADESTDIANKKKNDNACKNC</sequence>
<evidence type="ECO:0000313" key="3">
    <source>
        <dbReference type="Proteomes" id="UP001159405"/>
    </source>
</evidence>
<comment type="caution">
    <text evidence="2">The sequence shown here is derived from an EMBL/GenBank/DDBJ whole genome shotgun (WGS) entry which is preliminary data.</text>
</comment>
<dbReference type="EMBL" id="CALNXK010000029">
    <property type="protein sequence ID" value="CAH3116276.1"/>
    <property type="molecule type" value="Genomic_DNA"/>
</dbReference>
<dbReference type="Pfam" id="PF25431">
    <property type="entry name" value="zf-C17orf113"/>
    <property type="match status" value="1"/>
</dbReference>